<feature type="transmembrane region" description="Helical" evidence="1">
    <location>
        <begin position="67"/>
        <end position="87"/>
    </location>
</feature>
<dbReference type="RefSeq" id="WP_089902349.1">
    <property type="nucleotide sequence ID" value="NZ_FOJG01000002.1"/>
</dbReference>
<reference evidence="3" key="1">
    <citation type="submission" date="2016-10" db="EMBL/GenBank/DDBJ databases">
        <authorList>
            <person name="Varghese N."/>
            <person name="Submissions S."/>
        </authorList>
    </citation>
    <scope>NUCLEOTIDE SEQUENCE [LARGE SCALE GENOMIC DNA]</scope>
    <source>
        <strain evidence="3">DSM 3695</strain>
    </source>
</reference>
<protein>
    <submittedName>
        <fullName evidence="2">Uncharacterized protein</fullName>
    </submittedName>
</protein>
<keyword evidence="1" id="KW-0472">Membrane</keyword>
<dbReference type="OrthoDB" id="660469at2"/>
<proteinExistence type="predicted"/>
<dbReference type="EMBL" id="FOJG01000002">
    <property type="protein sequence ID" value="SEW54688.1"/>
    <property type="molecule type" value="Genomic_DNA"/>
</dbReference>
<keyword evidence="1" id="KW-1133">Transmembrane helix</keyword>
<dbReference type="Proteomes" id="UP000199310">
    <property type="component" value="Unassembled WGS sequence"/>
</dbReference>
<sequence>MSDYTFITTEEHFLLQDALKRNKQQLTKFALIGFGLLLIAAVIPQIYLYTHNNLGDADDSLLSFKNLWFWVWLLSFVVALVFALIKVTDIRYWAIKKDLTTLQKATLNAPMEAVYLENNDTQTNIMILLENKKKRLFYWMRGALEGYRAGQEVEITYARYSRVIISINKK</sequence>
<accession>A0A1I0SC78</accession>
<evidence type="ECO:0000313" key="3">
    <source>
        <dbReference type="Proteomes" id="UP000199310"/>
    </source>
</evidence>
<dbReference type="AlphaFoldDB" id="A0A1I0SC78"/>
<feature type="transmembrane region" description="Helical" evidence="1">
    <location>
        <begin position="29"/>
        <end position="47"/>
    </location>
</feature>
<keyword evidence="3" id="KW-1185">Reference proteome</keyword>
<name>A0A1I0SC78_9BACT</name>
<evidence type="ECO:0000256" key="1">
    <source>
        <dbReference type="SAM" id="Phobius"/>
    </source>
</evidence>
<evidence type="ECO:0000313" key="2">
    <source>
        <dbReference type="EMBL" id="SEW54688.1"/>
    </source>
</evidence>
<keyword evidence="1" id="KW-0812">Transmembrane</keyword>
<gene>
    <name evidence="2" type="ORF">SAMN04488122_6127</name>
</gene>
<organism evidence="2 3">
    <name type="scientific">Chitinophaga arvensicola</name>
    <dbReference type="NCBI Taxonomy" id="29529"/>
    <lineage>
        <taxon>Bacteria</taxon>
        <taxon>Pseudomonadati</taxon>
        <taxon>Bacteroidota</taxon>
        <taxon>Chitinophagia</taxon>
        <taxon>Chitinophagales</taxon>
        <taxon>Chitinophagaceae</taxon>
        <taxon>Chitinophaga</taxon>
    </lineage>
</organism>